<dbReference type="RefSeq" id="WP_091523280.1">
    <property type="nucleotide sequence ID" value="NZ_FORF01000015.1"/>
</dbReference>
<protein>
    <recommendedName>
        <fullName evidence="3">Alpha 1,4-glycosyltransferase conserved region</fullName>
    </recommendedName>
</protein>
<evidence type="ECO:0008006" key="3">
    <source>
        <dbReference type="Google" id="ProtNLM"/>
    </source>
</evidence>
<name>A0A1I3QLI0_9HYPH</name>
<dbReference type="OrthoDB" id="5354021at2"/>
<dbReference type="EMBL" id="FORF01000015">
    <property type="protein sequence ID" value="SFJ34111.1"/>
    <property type="molecule type" value="Genomic_DNA"/>
</dbReference>
<accession>A0A1I3QLI0</accession>
<keyword evidence="2" id="KW-1185">Reference proteome</keyword>
<dbReference type="STRING" id="1121003.SAMN03080618_02699"/>
<sequence>MSDATKRSDKIATLWIEGAMREVDQVCIRSMVRAGLDVTVYRYGEVDNIPDGVKIADGREVLDLSLMDRLKMVKRQDRLWQVPANFSDFFRIFMQKYELGLWLDSDVYVFRHFDYATDRPYFFKEDGTRIGSPVFYLPSDSPIIGEYERLMEQDELMPNWLGPWRGIVRPTWWRLTGQAFSPPDLGITIYGNDAFTRLARRHGVYGEAGSKKAFYHWGARENEKLFDATDFRFFLDDPEYLGIHIHRKHLALQPPVPGSFWAWAREQ</sequence>
<evidence type="ECO:0000313" key="2">
    <source>
        <dbReference type="Proteomes" id="UP000242763"/>
    </source>
</evidence>
<dbReference type="AlphaFoldDB" id="A0A1I3QLI0"/>
<dbReference type="Proteomes" id="UP000242763">
    <property type="component" value="Unassembled WGS sequence"/>
</dbReference>
<gene>
    <name evidence="1" type="ORF">SAMN03080618_02699</name>
</gene>
<evidence type="ECO:0000313" key="1">
    <source>
        <dbReference type="EMBL" id="SFJ34111.1"/>
    </source>
</evidence>
<organism evidence="1 2">
    <name type="scientific">Aquamicrobium aerolatum DSM 21857</name>
    <dbReference type="NCBI Taxonomy" id="1121003"/>
    <lineage>
        <taxon>Bacteria</taxon>
        <taxon>Pseudomonadati</taxon>
        <taxon>Pseudomonadota</taxon>
        <taxon>Alphaproteobacteria</taxon>
        <taxon>Hyphomicrobiales</taxon>
        <taxon>Phyllobacteriaceae</taxon>
        <taxon>Aerobium</taxon>
    </lineage>
</organism>
<reference evidence="2" key="1">
    <citation type="submission" date="2016-10" db="EMBL/GenBank/DDBJ databases">
        <authorList>
            <person name="Varghese N."/>
            <person name="Submissions S."/>
        </authorList>
    </citation>
    <scope>NUCLEOTIDE SEQUENCE [LARGE SCALE GENOMIC DNA]</scope>
    <source>
        <strain evidence="2">DSM 21857</strain>
    </source>
</reference>
<proteinExistence type="predicted"/>